<evidence type="ECO:0000313" key="4">
    <source>
        <dbReference type="Proteomes" id="UP000442535"/>
    </source>
</evidence>
<dbReference type="PROSITE" id="PS50967">
    <property type="entry name" value="HRDC"/>
    <property type="match status" value="1"/>
</dbReference>
<keyword evidence="4" id="KW-1185">Reference proteome</keyword>
<dbReference type="CDD" id="cd06142">
    <property type="entry name" value="RNaseD_exo"/>
    <property type="match status" value="1"/>
</dbReference>
<dbReference type="SUPFAM" id="SSF53098">
    <property type="entry name" value="Ribonuclease H-like"/>
    <property type="match status" value="1"/>
</dbReference>
<dbReference type="InterPro" id="IPR044876">
    <property type="entry name" value="HRDC_dom_sf"/>
</dbReference>
<feature type="region of interest" description="Disordered" evidence="1">
    <location>
        <begin position="315"/>
        <end position="340"/>
    </location>
</feature>
<dbReference type="InterPro" id="IPR010997">
    <property type="entry name" value="HRDC-like_sf"/>
</dbReference>
<dbReference type="RefSeq" id="WP_154542829.1">
    <property type="nucleotide sequence ID" value="NZ_JAQYQY010000018.1"/>
</dbReference>
<dbReference type="Pfam" id="PF01612">
    <property type="entry name" value="DNA_pol_A_exo1"/>
    <property type="match status" value="1"/>
</dbReference>
<dbReference type="GO" id="GO:0008408">
    <property type="term" value="F:3'-5' exonuclease activity"/>
    <property type="evidence" value="ECO:0007669"/>
    <property type="project" value="InterPro"/>
</dbReference>
<dbReference type="InterPro" id="IPR012337">
    <property type="entry name" value="RNaseH-like_sf"/>
</dbReference>
<feature type="region of interest" description="Disordered" evidence="1">
    <location>
        <begin position="1"/>
        <end position="21"/>
    </location>
</feature>
<gene>
    <name evidence="3" type="ORF">FYJ63_00835</name>
</gene>
<dbReference type="InterPro" id="IPR041605">
    <property type="entry name" value="Exo_C"/>
</dbReference>
<dbReference type="Pfam" id="PF18305">
    <property type="entry name" value="DNA_pol_A_exoN"/>
    <property type="match status" value="1"/>
</dbReference>
<dbReference type="InterPro" id="IPR002562">
    <property type="entry name" value="3'-5'_exonuclease_dom"/>
</dbReference>
<reference evidence="3 4" key="1">
    <citation type="submission" date="2019-08" db="EMBL/GenBank/DDBJ databases">
        <title>In-depth cultivation of the pig gut microbiome towards novel bacterial diversity and tailored functional studies.</title>
        <authorList>
            <person name="Wylensek D."/>
            <person name="Hitch T.C.A."/>
            <person name="Clavel T."/>
        </authorList>
    </citation>
    <scope>NUCLEOTIDE SEQUENCE [LARGE SCALE GENOMIC DNA]</scope>
    <source>
        <strain evidence="3 4">RF-GAM-744-WT-7</strain>
    </source>
</reference>
<proteinExistence type="predicted"/>
<dbReference type="Pfam" id="PF00570">
    <property type="entry name" value="HRDC"/>
    <property type="match status" value="1"/>
</dbReference>
<dbReference type="InterPro" id="IPR036397">
    <property type="entry name" value="RNaseH_sf"/>
</dbReference>
<dbReference type="InterPro" id="IPR002121">
    <property type="entry name" value="HRDC_dom"/>
</dbReference>
<dbReference type="Gene3D" id="1.10.150.80">
    <property type="entry name" value="HRDC domain"/>
    <property type="match status" value="2"/>
</dbReference>
<name>A0A7K0JZY4_9ACTO</name>
<dbReference type="PANTHER" id="PTHR47649:SF1">
    <property type="entry name" value="RIBONUCLEASE D"/>
    <property type="match status" value="1"/>
</dbReference>
<evidence type="ECO:0000256" key="1">
    <source>
        <dbReference type="SAM" id="MobiDB-lite"/>
    </source>
</evidence>
<dbReference type="AlphaFoldDB" id="A0A7K0JZY4"/>
<dbReference type="Proteomes" id="UP000442535">
    <property type="component" value="Unassembled WGS sequence"/>
</dbReference>
<dbReference type="InterPro" id="IPR051086">
    <property type="entry name" value="RNase_D-like"/>
</dbReference>
<organism evidence="3 4">
    <name type="scientific">Mobiluncus porci</name>
    <dbReference type="NCBI Taxonomy" id="2652278"/>
    <lineage>
        <taxon>Bacteria</taxon>
        <taxon>Bacillati</taxon>
        <taxon>Actinomycetota</taxon>
        <taxon>Actinomycetes</taxon>
        <taxon>Actinomycetales</taxon>
        <taxon>Actinomycetaceae</taxon>
        <taxon>Mobiluncus</taxon>
    </lineage>
</organism>
<dbReference type="Gene3D" id="3.30.420.10">
    <property type="entry name" value="Ribonuclease H-like superfamily/Ribonuclease H"/>
    <property type="match status" value="1"/>
</dbReference>
<comment type="caution">
    <text evidence="3">The sequence shown here is derived from an EMBL/GenBank/DDBJ whole genome shotgun (WGS) entry which is preliminary data.</text>
</comment>
<dbReference type="GO" id="GO:0006139">
    <property type="term" value="P:nucleobase-containing compound metabolic process"/>
    <property type="evidence" value="ECO:0007669"/>
    <property type="project" value="InterPro"/>
</dbReference>
<dbReference type="SUPFAM" id="SSF47819">
    <property type="entry name" value="HRDC-like"/>
    <property type="match status" value="1"/>
</dbReference>
<protein>
    <submittedName>
        <fullName evidence="3">Ribonuclease D</fullName>
    </submittedName>
</protein>
<dbReference type="PANTHER" id="PTHR47649">
    <property type="entry name" value="RIBONUCLEASE D"/>
    <property type="match status" value="1"/>
</dbReference>
<sequence length="415" mass="46429">MSETPPTKKRKPPVKKPRLITSTRGPLEPVVDTEEGLTRVCELVAAAEGPVALDTERAGSFRYSQGAYLVQLRRQGAGTFLIDPTAFPDLKPLDEAIGKGEWILHDATQDLPCLSEVGMHPRLLFDTELAAKLLNFERFGLAAVTEEVLGIALAKEHSAADWSTRPLPQDWLEYAALDVEFLIPLREKLWLKLSELGKDDWAEQEFDHLLHFEPPAPKPDPWRHVPGSGKVHSPRNLAALRELWETRESIAAAEDKAPSKVLTNAAMVALAAGLPKGKRYMNAYEEFRHDRAGRKRADVWFAALSRAYKLSPKEYPPRRAPRIPGEVPDSRTFTHNHPQEADRWHRIRDAVAEVAGSLEVLTEIMVEPRTLRQLAWVLPDDASESQVLGVLQAAEARPWQIEHALSAIVEALKSE</sequence>
<dbReference type="SMART" id="SM00474">
    <property type="entry name" value="35EXOc"/>
    <property type="match status" value="1"/>
</dbReference>
<feature type="compositionally biased region" description="Basic residues" evidence="1">
    <location>
        <begin position="7"/>
        <end position="18"/>
    </location>
</feature>
<feature type="domain" description="HRDC" evidence="2">
    <location>
        <begin position="233"/>
        <end position="314"/>
    </location>
</feature>
<dbReference type="GO" id="GO:0000166">
    <property type="term" value="F:nucleotide binding"/>
    <property type="evidence" value="ECO:0007669"/>
    <property type="project" value="InterPro"/>
</dbReference>
<dbReference type="SMART" id="SM00341">
    <property type="entry name" value="HRDC"/>
    <property type="match status" value="1"/>
</dbReference>
<evidence type="ECO:0000313" key="3">
    <source>
        <dbReference type="EMBL" id="MST48817.1"/>
    </source>
</evidence>
<accession>A0A7K0JZY4</accession>
<evidence type="ECO:0000259" key="2">
    <source>
        <dbReference type="PROSITE" id="PS50967"/>
    </source>
</evidence>
<dbReference type="EMBL" id="VUMY01000001">
    <property type="protein sequence ID" value="MST48817.1"/>
    <property type="molecule type" value="Genomic_DNA"/>
</dbReference>
<dbReference type="GO" id="GO:0003676">
    <property type="term" value="F:nucleic acid binding"/>
    <property type="evidence" value="ECO:0007669"/>
    <property type="project" value="InterPro"/>
</dbReference>